<gene>
    <name evidence="1" type="ORF">OO013_16310</name>
</gene>
<evidence type="ECO:0000313" key="1">
    <source>
        <dbReference type="EMBL" id="MCX2745444.1"/>
    </source>
</evidence>
<dbReference type="RefSeq" id="WP_266058027.1">
    <property type="nucleotide sequence ID" value="NZ_JAPFQN010000010.1"/>
</dbReference>
<protein>
    <recommendedName>
        <fullName evidence="3">Lipoprotein</fullName>
    </recommendedName>
</protein>
<sequence length="135" mass="15400">MIKKLISIGIILITVLSCSDEKTFDLKIENKTEFDIDSLKFGCGFEKKSIEIQSSESESAELVYKQSPLKYLVSKTFKEPELCITILKYSDSSNNYTNSIGSVFGMNLINNESLTRIEISSEKDDKHRFKIRILN</sequence>
<dbReference type="Proteomes" id="UP001209885">
    <property type="component" value="Unassembled WGS sequence"/>
</dbReference>
<evidence type="ECO:0000313" key="2">
    <source>
        <dbReference type="Proteomes" id="UP001209885"/>
    </source>
</evidence>
<organism evidence="1 2">
    <name type="scientific">Mangrovivirga halotolerans</name>
    <dbReference type="NCBI Taxonomy" id="2993936"/>
    <lineage>
        <taxon>Bacteria</taxon>
        <taxon>Pseudomonadati</taxon>
        <taxon>Bacteroidota</taxon>
        <taxon>Cytophagia</taxon>
        <taxon>Cytophagales</taxon>
        <taxon>Mangrovivirgaceae</taxon>
        <taxon>Mangrovivirga</taxon>
    </lineage>
</organism>
<accession>A0ABT3RUJ4</accession>
<reference evidence="1 2" key="1">
    <citation type="submission" date="2022-11" db="EMBL/GenBank/DDBJ databases">
        <title>The characterization of three novel Bacteroidetes species and genomic analysis of their roles in tidal elemental geochemical cycles.</title>
        <authorList>
            <person name="Ma K."/>
        </authorList>
    </citation>
    <scope>NUCLEOTIDE SEQUENCE [LARGE SCALE GENOMIC DNA]</scope>
    <source>
        <strain evidence="1 2">M17</strain>
    </source>
</reference>
<evidence type="ECO:0008006" key="3">
    <source>
        <dbReference type="Google" id="ProtNLM"/>
    </source>
</evidence>
<dbReference type="EMBL" id="JAPFQN010000010">
    <property type="protein sequence ID" value="MCX2745444.1"/>
    <property type="molecule type" value="Genomic_DNA"/>
</dbReference>
<keyword evidence="2" id="KW-1185">Reference proteome</keyword>
<comment type="caution">
    <text evidence="1">The sequence shown here is derived from an EMBL/GenBank/DDBJ whole genome shotgun (WGS) entry which is preliminary data.</text>
</comment>
<dbReference type="PROSITE" id="PS51257">
    <property type="entry name" value="PROKAR_LIPOPROTEIN"/>
    <property type="match status" value="1"/>
</dbReference>
<proteinExistence type="predicted"/>
<name>A0ABT3RUJ4_9BACT</name>